<organism evidence="2 3">
    <name type="scientific">Streptomyces corchorusii</name>
    <name type="common">Streptomyces chibaensis</name>
    <dbReference type="NCBI Taxonomy" id="1903"/>
    <lineage>
        <taxon>Bacteria</taxon>
        <taxon>Bacillati</taxon>
        <taxon>Actinomycetota</taxon>
        <taxon>Actinomycetes</taxon>
        <taxon>Kitasatosporales</taxon>
        <taxon>Streptomycetaceae</taxon>
        <taxon>Streptomyces</taxon>
    </lineage>
</organism>
<keyword evidence="3" id="KW-1185">Reference proteome</keyword>
<dbReference type="Proteomes" id="UP000053398">
    <property type="component" value="Unassembled WGS sequence"/>
</dbReference>
<reference evidence="2 3" key="1">
    <citation type="submission" date="2015-10" db="EMBL/GenBank/DDBJ databases">
        <title>Draft genome sequence of Streptomyces corchorusii DSM 40340, type strain for the species Streptomyces corchorusii.</title>
        <authorList>
            <person name="Ruckert C."/>
            <person name="Winkler A."/>
            <person name="Kalinowski J."/>
            <person name="Kampfer P."/>
            <person name="Glaeser S."/>
        </authorList>
    </citation>
    <scope>NUCLEOTIDE SEQUENCE [LARGE SCALE GENOMIC DNA]</scope>
    <source>
        <strain evidence="2 3">DSM 40340</strain>
    </source>
</reference>
<keyword evidence="1" id="KW-0812">Transmembrane</keyword>
<sequence length="112" mass="11646">MSALTDKATGEGIAALNLCRAFLISPSIVPRVALALVGWMTACAAHSTALMASLYARRVRAAAVGRLPRRGGVVGGRAGCGHGRRTVIVWRTASRTAGVTRSTSPSWASLTR</sequence>
<proteinExistence type="predicted"/>
<protein>
    <submittedName>
        <fullName evidence="2">Uncharacterized protein</fullName>
    </submittedName>
</protein>
<accession>A0A101PNH7</accession>
<feature type="transmembrane region" description="Helical" evidence="1">
    <location>
        <begin position="32"/>
        <end position="56"/>
    </location>
</feature>
<keyword evidence="1" id="KW-1133">Transmembrane helix</keyword>
<keyword evidence="1" id="KW-0472">Membrane</keyword>
<name>A0A101PNH7_STRCK</name>
<evidence type="ECO:0000313" key="3">
    <source>
        <dbReference type="Proteomes" id="UP000053398"/>
    </source>
</evidence>
<gene>
    <name evidence="2" type="ORF">AQJ11_44195</name>
</gene>
<evidence type="ECO:0000313" key="2">
    <source>
        <dbReference type="EMBL" id="KUN14783.1"/>
    </source>
</evidence>
<dbReference type="EMBL" id="LMWP01000077">
    <property type="protein sequence ID" value="KUN14783.1"/>
    <property type="molecule type" value="Genomic_DNA"/>
</dbReference>
<dbReference type="AlphaFoldDB" id="A0A101PNH7"/>
<evidence type="ECO:0000256" key="1">
    <source>
        <dbReference type="SAM" id="Phobius"/>
    </source>
</evidence>
<comment type="caution">
    <text evidence="2">The sequence shown here is derived from an EMBL/GenBank/DDBJ whole genome shotgun (WGS) entry which is preliminary data.</text>
</comment>